<protein>
    <recommendedName>
        <fullName evidence="4">Protein kinase domain-containing protein</fullName>
    </recommendedName>
</protein>
<evidence type="ECO:0000256" key="1">
    <source>
        <dbReference type="SAM" id="Phobius"/>
    </source>
</evidence>
<evidence type="ECO:0008006" key="4">
    <source>
        <dbReference type="Google" id="ProtNLM"/>
    </source>
</evidence>
<proteinExistence type="predicted"/>
<evidence type="ECO:0000313" key="2">
    <source>
        <dbReference type="EMBL" id="KAF1961251.1"/>
    </source>
</evidence>
<feature type="transmembrane region" description="Helical" evidence="1">
    <location>
        <begin position="226"/>
        <end position="243"/>
    </location>
</feature>
<keyword evidence="1" id="KW-0812">Transmembrane</keyword>
<dbReference type="Proteomes" id="UP000800035">
    <property type="component" value="Unassembled WGS sequence"/>
</dbReference>
<reference evidence="2" key="1">
    <citation type="journal article" date="2020" name="Stud. Mycol.">
        <title>101 Dothideomycetes genomes: a test case for predicting lifestyles and emergence of pathogens.</title>
        <authorList>
            <person name="Haridas S."/>
            <person name="Albert R."/>
            <person name="Binder M."/>
            <person name="Bloem J."/>
            <person name="Labutti K."/>
            <person name="Salamov A."/>
            <person name="Andreopoulos B."/>
            <person name="Baker S."/>
            <person name="Barry K."/>
            <person name="Bills G."/>
            <person name="Bluhm B."/>
            <person name="Cannon C."/>
            <person name="Castanera R."/>
            <person name="Culley D."/>
            <person name="Daum C."/>
            <person name="Ezra D."/>
            <person name="Gonzalez J."/>
            <person name="Henrissat B."/>
            <person name="Kuo A."/>
            <person name="Liang C."/>
            <person name="Lipzen A."/>
            <person name="Lutzoni F."/>
            <person name="Magnuson J."/>
            <person name="Mondo S."/>
            <person name="Nolan M."/>
            <person name="Ohm R."/>
            <person name="Pangilinan J."/>
            <person name="Park H.-J."/>
            <person name="Ramirez L."/>
            <person name="Alfaro M."/>
            <person name="Sun H."/>
            <person name="Tritt A."/>
            <person name="Yoshinaga Y."/>
            <person name="Zwiers L.-H."/>
            <person name="Turgeon B."/>
            <person name="Goodwin S."/>
            <person name="Spatafora J."/>
            <person name="Crous P."/>
            <person name="Grigoriev I."/>
        </authorList>
    </citation>
    <scope>NUCLEOTIDE SEQUENCE</scope>
    <source>
        <strain evidence="2">CBS 675.92</strain>
    </source>
</reference>
<keyword evidence="1" id="KW-0472">Membrane</keyword>
<feature type="transmembrane region" description="Helical" evidence="1">
    <location>
        <begin position="197"/>
        <end position="214"/>
    </location>
</feature>
<dbReference type="OrthoDB" id="1046782at2759"/>
<feature type="transmembrane region" description="Helical" evidence="1">
    <location>
        <begin position="249"/>
        <end position="268"/>
    </location>
</feature>
<evidence type="ECO:0000313" key="3">
    <source>
        <dbReference type="Proteomes" id="UP000800035"/>
    </source>
</evidence>
<keyword evidence="1" id="KW-1133">Transmembrane helix</keyword>
<sequence>MKWICHVWNTFEKRVVSNIQGEKKYGRYGDIKPDNILWFDKTRNDHDSSERFNMADFGFSKFQSKAEHACAIYRRVFLGKEHEKDQRTAFTWGIRDSLFTIVSLGKDISANQTRLVADLGNFADDDEEDLSPPWISALSRSILRAIATTWCIALILGSILDMGQLMQLWHILLFETRLRHDNSAELVVQPDPEPNRIGHEIASTLVFTAAATMINHMYHKDRYKDWFLFGGIVAGGVGGMGCRGDLREVILKIMPWTITVALLCSIAFHKVSKNVAGKG</sequence>
<gene>
    <name evidence="2" type="ORF">CC80DRAFT_500547</name>
</gene>
<dbReference type="AlphaFoldDB" id="A0A6A5U8K2"/>
<name>A0A6A5U8K2_9PLEO</name>
<accession>A0A6A5U8K2</accession>
<organism evidence="2 3">
    <name type="scientific">Byssothecium circinans</name>
    <dbReference type="NCBI Taxonomy" id="147558"/>
    <lineage>
        <taxon>Eukaryota</taxon>
        <taxon>Fungi</taxon>
        <taxon>Dikarya</taxon>
        <taxon>Ascomycota</taxon>
        <taxon>Pezizomycotina</taxon>
        <taxon>Dothideomycetes</taxon>
        <taxon>Pleosporomycetidae</taxon>
        <taxon>Pleosporales</taxon>
        <taxon>Massarineae</taxon>
        <taxon>Massarinaceae</taxon>
        <taxon>Byssothecium</taxon>
    </lineage>
</organism>
<dbReference type="EMBL" id="ML976981">
    <property type="protein sequence ID" value="KAF1961251.1"/>
    <property type="molecule type" value="Genomic_DNA"/>
</dbReference>
<keyword evidence="3" id="KW-1185">Reference proteome</keyword>